<proteinExistence type="predicted"/>
<evidence type="ECO:0000313" key="3">
    <source>
        <dbReference type="Proteomes" id="UP000306808"/>
    </source>
</evidence>
<sequence length="691" mass="78571">MCMPHTDKDSCTCTFSTLKINIEVMKKQMIIILLLAVQVALYAQPRFDGSVFKPRQPKGADALQILYDARNKDLEFSDEVKAALYVYENFQWKRDLLPMVKNADGLWAASLAVTPQVAFVAVKFFQGDINQPDVFDNNEGKGYGVALADAKGNAKTGAYLAEAAFQAPGIATGGLYGYYAEEPTPLDKSYMEGLAAKELRLSGKQYLKFFESLMKLQQLVLGEEFPAYASETLQTYLADKNLGEDALGELYQYTKFRLKDERLATTIEMRIMKEFPKGATARFVAYNNTKGSSSDRAEVIASYEDFLNRFPITEWRKQPNKQGFIYYAIYRGLGSSYFDAKQFDKFVTLYDDIDFRTGNELMRWNIMRAYMFKLVGQDTLYQVAEAILPKLIARKDDDSYLNDFDDKAMADANRMKQLDDRLFTHISLLNDLKKYKEARTYFYELSDDGKYSNAELNEINLQVLEGLDDGKQILPLLEMSARQNAMTPRMFEKLRTIYLAQHNGDEAGYEGYLGSLKSDEQKAEMKAYVDQHWVNHPMPDFQLEHADGSFVTPADWKGKIVVVDFWATWCRPCIMAFPGMQLLVDKYATDEAVAVYMVGTMQTGDYKSKSVNFVRGEGYRFNLLHDAVNPATNEQDLVFKQLIPLFGDSSIPRKIVVKDGRVRYCSGGYSGSPSKLMDELSLVIETLKNEN</sequence>
<comment type="caution">
    <text evidence="2">The sequence shown here is derived from an EMBL/GenBank/DDBJ whole genome shotgun (WGS) entry which is preliminary data.</text>
</comment>
<dbReference type="PANTHER" id="PTHR42852">
    <property type="entry name" value="THIOL:DISULFIDE INTERCHANGE PROTEIN DSBE"/>
    <property type="match status" value="1"/>
</dbReference>
<dbReference type="InterPro" id="IPR036249">
    <property type="entry name" value="Thioredoxin-like_sf"/>
</dbReference>
<accession>A0A4U0P8B6</accession>
<dbReference type="OrthoDB" id="634996at2"/>
<dbReference type="GO" id="GO:0016209">
    <property type="term" value="F:antioxidant activity"/>
    <property type="evidence" value="ECO:0007669"/>
    <property type="project" value="InterPro"/>
</dbReference>
<dbReference type="AlphaFoldDB" id="A0A4U0P8B6"/>
<dbReference type="InterPro" id="IPR050553">
    <property type="entry name" value="Thioredoxin_ResA/DsbE_sf"/>
</dbReference>
<gene>
    <name evidence="2" type="ORF">FAZ15_01675</name>
</gene>
<dbReference type="Gene3D" id="3.40.30.10">
    <property type="entry name" value="Glutaredoxin"/>
    <property type="match status" value="1"/>
</dbReference>
<dbReference type="Proteomes" id="UP000306808">
    <property type="component" value="Unassembled WGS sequence"/>
</dbReference>
<dbReference type="PANTHER" id="PTHR42852:SF17">
    <property type="entry name" value="THIOREDOXIN-LIKE PROTEIN HI_1115"/>
    <property type="match status" value="1"/>
</dbReference>
<dbReference type="InterPro" id="IPR000866">
    <property type="entry name" value="AhpC/TSA"/>
</dbReference>
<name>A0A4U0P8B6_9SPHI</name>
<protein>
    <submittedName>
        <fullName evidence="2">TlpA family protein disulfide reductase</fullName>
    </submittedName>
</protein>
<dbReference type="GO" id="GO:0016491">
    <property type="term" value="F:oxidoreductase activity"/>
    <property type="evidence" value="ECO:0007669"/>
    <property type="project" value="InterPro"/>
</dbReference>
<reference evidence="2 3" key="1">
    <citation type="submission" date="2019-04" db="EMBL/GenBank/DDBJ databases">
        <title>Sphingobacterium olei sp. nov., isolated from oil-contaminated soil.</title>
        <authorList>
            <person name="Liu B."/>
        </authorList>
    </citation>
    <scope>NUCLEOTIDE SEQUENCE [LARGE SCALE GENOMIC DNA]</scope>
    <source>
        <strain evidence="2 3">HAL-9</strain>
    </source>
</reference>
<dbReference type="EMBL" id="SUME01000001">
    <property type="protein sequence ID" value="TJZ63032.1"/>
    <property type="molecule type" value="Genomic_DNA"/>
</dbReference>
<dbReference type="InterPro" id="IPR013766">
    <property type="entry name" value="Thioredoxin_domain"/>
</dbReference>
<dbReference type="Pfam" id="PF00578">
    <property type="entry name" value="AhpC-TSA"/>
    <property type="match status" value="1"/>
</dbReference>
<evidence type="ECO:0000259" key="1">
    <source>
        <dbReference type="PROSITE" id="PS51352"/>
    </source>
</evidence>
<dbReference type="CDD" id="cd02966">
    <property type="entry name" value="TlpA_like_family"/>
    <property type="match status" value="1"/>
</dbReference>
<keyword evidence="3" id="KW-1185">Reference proteome</keyword>
<dbReference type="SUPFAM" id="SSF52833">
    <property type="entry name" value="Thioredoxin-like"/>
    <property type="match status" value="1"/>
</dbReference>
<dbReference type="PROSITE" id="PS51352">
    <property type="entry name" value="THIOREDOXIN_2"/>
    <property type="match status" value="1"/>
</dbReference>
<feature type="domain" description="Thioredoxin" evidence="1">
    <location>
        <begin position="532"/>
        <end position="689"/>
    </location>
</feature>
<organism evidence="2 3">
    <name type="scientific">Sphingobacterium olei</name>
    <dbReference type="NCBI Taxonomy" id="2571155"/>
    <lineage>
        <taxon>Bacteria</taxon>
        <taxon>Pseudomonadati</taxon>
        <taxon>Bacteroidota</taxon>
        <taxon>Sphingobacteriia</taxon>
        <taxon>Sphingobacteriales</taxon>
        <taxon>Sphingobacteriaceae</taxon>
        <taxon>Sphingobacterium</taxon>
    </lineage>
</organism>
<evidence type="ECO:0000313" key="2">
    <source>
        <dbReference type="EMBL" id="TJZ63032.1"/>
    </source>
</evidence>